<reference evidence="1 2" key="1">
    <citation type="submission" date="2022-12" db="EMBL/GenBank/DDBJ databases">
        <title>Polyphasic characterization of Geotalea uranireducens NIT-SL11 newly isolated from a complex of sewage sludge and microbially reduced graphene oxide.</title>
        <authorList>
            <person name="Xie L."/>
            <person name="Yoshida N."/>
            <person name="Meng L."/>
        </authorList>
    </citation>
    <scope>NUCLEOTIDE SEQUENCE [LARGE SCALE GENOMIC DNA]</scope>
    <source>
        <strain evidence="1 2">NIT-SL11</strain>
    </source>
</reference>
<dbReference type="Proteomes" id="UP001317705">
    <property type="component" value="Chromosome"/>
</dbReference>
<keyword evidence="2" id="KW-1185">Reference proteome</keyword>
<proteinExistence type="predicted"/>
<gene>
    <name evidence="1" type="ORF">GURASL_37530</name>
</gene>
<organism evidence="1 2">
    <name type="scientific">Geotalea uraniireducens</name>
    <dbReference type="NCBI Taxonomy" id="351604"/>
    <lineage>
        <taxon>Bacteria</taxon>
        <taxon>Pseudomonadati</taxon>
        <taxon>Thermodesulfobacteriota</taxon>
        <taxon>Desulfuromonadia</taxon>
        <taxon>Geobacterales</taxon>
        <taxon>Geobacteraceae</taxon>
        <taxon>Geotalea</taxon>
    </lineage>
</organism>
<dbReference type="RefSeq" id="WP_282000918.1">
    <property type="nucleotide sequence ID" value="NZ_AP027151.1"/>
</dbReference>
<name>A0ABM8ER81_9BACT</name>
<sequence>MSTSLSLGQDTEATKKGSWKDASFQLQQRGTDRYQLTMDGYLTTGWMGRLAAGLVRSRLGIIGGEAEKISATTWHASFEISRHPLAPEPFGIDFLACANEEQAAVPAGSITLHDFVVEPSSRHGGCLYVEVTGLDRLGFLDALLAGFSMNCLFPVQMTIDTVGNEVFDRFWLKGMAGSRPSEPATLALRQWLERQMR</sequence>
<protein>
    <submittedName>
        <fullName evidence="1">Uncharacterized protein</fullName>
    </submittedName>
</protein>
<dbReference type="EMBL" id="AP027151">
    <property type="protein sequence ID" value="BDV44830.1"/>
    <property type="molecule type" value="Genomic_DNA"/>
</dbReference>
<evidence type="ECO:0000313" key="2">
    <source>
        <dbReference type="Proteomes" id="UP001317705"/>
    </source>
</evidence>
<accession>A0ABM8ER81</accession>
<evidence type="ECO:0000313" key="1">
    <source>
        <dbReference type="EMBL" id="BDV44830.1"/>
    </source>
</evidence>